<comment type="similarity">
    <text evidence="1">Belongs to the low molecular weight phosphotyrosine protein phosphatase family.</text>
</comment>
<evidence type="ECO:0000256" key="1">
    <source>
        <dbReference type="ARBA" id="ARBA00011063"/>
    </source>
</evidence>
<proteinExistence type="inferred from homology"/>
<keyword evidence="2" id="KW-0378">Hydrolase</keyword>
<feature type="domain" description="Phosphotyrosine protein phosphatase I" evidence="4">
    <location>
        <begin position="5"/>
        <end position="152"/>
    </location>
</feature>
<dbReference type="SMART" id="SM00226">
    <property type="entry name" value="LMWPc"/>
    <property type="match status" value="1"/>
</dbReference>
<dbReference type="InterPro" id="IPR050438">
    <property type="entry name" value="LMW_PTPase"/>
</dbReference>
<reference evidence="5" key="1">
    <citation type="journal article" date="2015" name="Nature">
        <title>Complex archaea that bridge the gap between prokaryotes and eukaryotes.</title>
        <authorList>
            <person name="Spang A."/>
            <person name="Saw J.H."/>
            <person name="Jorgensen S.L."/>
            <person name="Zaremba-Niedzwiedzka K."/>
            <person name="Martijn J."/>
            <person name="Lind A.E."/>
            <person name="van Eijk R."/>
            <person name="Schleper C."/>
            <person name="Guy L."/>
            <person name="Ettema T.J."/>
        </authorList>
    </citation>
    <scope>NUCLEOTIDE SEQUENCE</scope>
</reference>
<evidence type="ECO:0000256" key="3">
    <source>
        <dbReference type="ARBA" id="ARBA00022912"/>
    </source>
</evidence>
<organism evidence="5">
    <name type="scientific">marine sediment metagenome</name>
    <dbReference type="NCBI Taxonomy" id="412755"/>
    <lineage>
        <taxon>unclassified sequences</taxon>
        <taxon>metagenomes</taxon>
        <taxon>ecological metagenomes</taxon>
    </lineage>
</organism>
<evidence type="ECO:0000259" key="4">
    <source>
        <dbReference type="SMART" id="SM00226"/>
    </source>
</evidence>
<dbReference type="GO" id="GO:0004725">
    <property type="term" value="F:protein tyrosine phosphatase activity"/>
    <property type="evidence" value="ECO:0007669"/>
    <property type="project" value="InterPro"/>
</dbReference>
<dbReference type="InterPro" id="IPR023485">
    <property type="entry name" value="Ptyr_pPase"/>
</dbReference>
<comment type="caution">
    <text evidence="5">The sequence shown here is derived from an EMBL/GenBank/DDBJ whole genome shotgun (WGS) entry which is preliminary data.</text>
</comment>
<dbReference type="AlphaFoldDB" id="A0A0F9TJ53"/>
<dbReference type="SUPFAM" id="SSF52788">
    <property type="entry name" value="Phosphotyrosine protein phosphatases I"/>
    <property type="match status" value="1"/>
</dbReference>
<evidence type="ECO:0000313" key="5">
    <source>
        <dbReference type="EMBL" id="KKN49021.1"/>
    </source>
</evidence>
<accession>A0A0F9TJ53</accession>
<dbReference type="PRINTS" id="PR00719">
    <property type="entry name" value="LMWPTPASE"/>
</dbReference>
<dbReference type="Pfam" id="PF01451">
    <property type="entry name" value="LMWPc"/>
    <property type="match status" value="1"/>
</dbReference>
<name>A0A0F9TJ53_9ZZZZ</name>
<gene>
    <name evidence="5" type="ORF">LCGC14_0647010</name>
</gene>
<dbReference type="InterPro" id="IPR017867">
    <property type="entry name" value="Tyr_phospatase_low_mol_wt"/>
</dbReference>
<dbReference type="Gene3D" id="3.40.50.2300">
    <property type="match status" value="1"/>
</dbReference>
<dbReference type="EMBL" id="LAZR01001190">
    <property type="protein sequence ID" value="KKN49021.1"/>
    <property type="molecule type" value="Genomic_DNA"/>
</dbReference>
<dbReference type="InterPro" id="IPR036196">
    <property type="entry name" value="Ptyr_pPase_sf"/>
</dbReference>
<evidence type="ECO:0000256" key="2">
    <source>
        <dbReference type="ARBA" id="ARBA00022801"/>
    </source>
</evidence>
<dbReference type="PANTHER" id="PTHR11717">
    <property type="entry name" value="LOW MOLECULAR WEIGHT PROTEIN TYROSINE PHOSPHATASE"/>
    <property type="match status" value="1"/>
</dbReference>
<sequence>MNKIKQVLFVCLGNTARSPAAEYLARYRAKKLNVDLIFDSCGFINAFDYIQPESRKYLDSKGIDYSDFIPKIINRNLLEKQDLILTMEKRHVIEIINTFNEIKDIEEKTLTLKEFNEETTHTDIIDPYYTSNKTYKKVLRIIDELTEKTIKKIVNINEL</sequence>
<protein>
    <recommendedName>
        <fullName evidence="4">Phosphotyrosine protein phosphatase I domain-containing protein</fullName>
    </recommendedName>
</protein>
<keyword evidence="3" id="KW-0904">Protein phosphatase</keyword>
<dbReference type="PANTHER" id="PTHR11717:SF31">
    <property type="entry name" value="LOW MOLECULAR WEIGHT PROTEIN-TYROSINE-PHOSPHATASE ETP-RELATED"/>
    <property type="match status" value="1"/>
</dbReference>